<dbReference type="InterPro" id="IPR036576">
    <property type="entry name" value="WRKY_dom_sf"/>
</dbReference>
<dbReference type="AlphaFoldDB" id="A0AAV3QH15"/>
<protein>
    <submittedName>
        <fullName evidence="9">DNA-binding transcription factor</fullName>
    </submittedName>
</protein>
<evidence type="ECO:0000313" key="10">
    <source>
        <dbReference type="Proteomes" id="UP001454036"/>
    </source>
</evidence>
<dbReference type="PANTHER" id="PTHR32096">
    <property type="entry name" value="WRKY TRANSCRIPTION FACTOR 30-RELATED-RELATED"/>
    <property type="match status" value="1"/>
</dbReference>
<feature type="region of interest" description="Disordered" evidence="7">
    <location>
        <begin position="229"/>
        <end position="268"/>
    </location>
</feature>
<dbReference type="FunFam" id="2.20.25.80:FF:000007">
    <property type="entry name" value="WRKY transcription factor 22"/>
    <property type="match status" value="1"/>
</dbReference>
<evidence type="ECO:0000256" key="7">
    <source>
        <dbReference type="SAM" id="MobiDB-lite"/>
    </source>
</evidence>
<evidence type="ECO:0000256" key="3">
    <source>
        <dbReference type="ARBA" id="ARBA00023125"/>
    </source>
</evidence>
<comment type="subcellular location">
    <subcellularLocation>
        <location evidence="1">Nucleus</location>
    </subcellularLocation>
</comment>
<feature type="compositionally biased region" description="Polar residues" evidence="7">
    <location>
        <begin position="236"/>
        <end position="256"/>
    </location>
</feature>
<keyword evidence="4" id="KW-0804">Transcription</keyword>
<sequence length="316" mass="35698">MAMFGRFEDWGLQAVVGASNNIEKMENIQEQCTLGIRGMPQDDQDFLLGFSDIFGKTSSTIMWGDGLETLYKPFYPVKDYTATELPNPCTPKEVKNEEEVLPKQGPSQEVNILDQSSSSVLAISYSPRFKKRKNQQKRVITQVKAEEYLSSDMWAWRKYGQKPIKGSPYPRSYYRCSSMKGCQARKQVEQSCTDPEVYIVTYTAEHCHSQPTRRNSLAGTVRNKFPVIPKSPTAAVGNNSPPLASNTELSSKSPPLNESYEEELSKTNVKQQILDEELRTVEWGHSNNNSDPFFIPEFVMNDDFFSGLGDLDGPEL</sequence>
<accession>A0AAV3QH15</accession>
<dbReference type="GO" id="GO:0005634">
    <property type="term" value="C:nucleus"/>
    <property type="evidence" value="ECO:0007669"/>
    <property type="project" value="UniProtKB-SubCell"/>
</dbReference>
<keyword evidence="3 9" id="KW-0238">DNA-binding</keyword>
<dbReference type="Gene3D" id="2.20.25.80">
    <property type="entry name" value="WRKY domain"/>
    <property type="match status" value="1"/>
</dbReference>
<dbReference type="Pfam" id="PF03106">
    <property type="entry name" value="WRKY"/>
    <property type="match status" value="1"/>
</dbReference>
<evidence type="ECO:0000256" key="2">
    <source>
        <dbReference type="ARBA" id="ARBA00023015"/>
    </source>
</evidence>
<evidence type="ECO:0000256" key="6">
    <source>
        <dbReference type="ARBA" id="ARBA00060761"/>
    </source>
</evidence>
<organism evidence="9 10">
    <name type="scientific">Lithospermum erythrorhizon</name>
    <name type="common">Purple gromwell</name>
    <name type="synonym">Lithospermum officinale var. erythrorhizon</name>
    <dbReference type="NCBI Taxonomy" id="34254"/>
    <lineage>
        <taxon>Eukaryota</taxon>
        <taxon>Viridiplantae</taxon>
        <taxon>Streptophyta</taxon>
        <taxon>Embryophyta</taxon>
        <taxon>Tracheophyta</taxon>
        <taxon>Spermatophyta</taxon>
        <taxon>Magnoliopsida</taxon>
        <taxon>eudicotyledons</taxon>
        <taxon>Gunneridae</taxon>
        <taxon>Pentapetalae</taxon>
        <taxon>asterids</taxon>
        <taxon>lamiids</taxon>
        <taxon>Boraginales</taxon>
        <taxon>Boraginaceae</taxon>
        <taxon>Boraginoideae</taxon>
        <taxon>Lithospermeae</taxon>
        <taxon>Lithospermum</taxon>
    </lineage>
</organism>
<evidence type="ECO:0000256" key="5">
    <source>
        <dbReference type="ARBA" id="ARBA00023242"/>
    </source>
</evidence>
<feature type="domain" description="WRKY" evidence="8">
    <location>
        <begin position="145"/>
        <end position="211"/>
    </location>
</feature>
<evidence type="ECO:0000256" key="1">
    <source>
        <dbReference type="ARBA" id="ARBA00004123"/>
    </source>
</evidence>
<evidence type="ECO:0000259" key="8">
    <source>
        <dbReference type="PROSITE" id="PS50811"/>
    </source>
</evidence>
<dbReference type="GO" id="GO:0003700">
    <property type="term" value="F:DNA-binding transcription factor activity"/>
    <property type="evidence" value="ECO:0007669"/>
    <property type="project" value="InterPro"/>
</dbReference>
<dbReference type="GO" id="GO:0000976">
    <property type="term" value="F:transcription cis-regulatory region binding"/>
    <property type="evidence" value="ECO:0007669"/>
    <property type="project" value="TreeGrafter"/>
</dbReference>
<evidence type="ECO:0000256" key="4">
    <source>
        <dbReference type="ARBA" id="ARBA00023163"/>
    </source>
</evidence>
<evidence type="ECO:0000313" key="9">
    <source>
        <dbReference type="EMBL" id="GAA0163384.1"/>
    </source>
</evidence>
<comment type="caution">
    <text evidence="9">The sequence shown here is derived from an EMBL/GenBank/DDBJ whole genome shotgun (WGS) entry which is preliminary data.</text>
</comment>
<comment type="similarity">
    <text evidence="6">Belongs to the WRKY group II-e family.</text>
</comment>
<gene>
    <name evidence="9" type="ORF">LIER_19267</name>
</gene>
<dbReference type="InterPro" id="IPR003657">
    <property type="entry name" value="WRKY_dom"/>
</dbReference>
<dbReference type="EMBL" id="BAABME010004736">
    <property type="protein sequence ID" value="GAA0163384.1"/>
    <property type="molecule type" value="Genomic_DNA"/>
</dbReference>
<dbReference type="PROSITE" id="PS50811">
    <property type="entry name" value="WRKY"/>
    <property type="match status" value="1"/>
</dbReference>
<name>A0AAV3QH15_LITER</name>
<reference evidence="9 10" key="1">
    <citation type="submission" date="2024-01" db="EMBL/GenBank/DDBJ databases">
        <title>The complete chloroplast genome sequence of Lithospermum erythrorhizon: insights into the phylogenetic relationship among Boraginaceae species and the maternal lineages of purple gromwells.</title>
        <authorList>
            <person name="Okada T."/>
            <person name="Watanabe K."/>
        </authorList>
    </citation>
    <scope>NUCLEOTIDE SEQUENCE [LARGE SCALE GENOMIC DNA]</scope>
</reference>
<dbReference type="SUPFAM" id="SSF118290">
    <property type="entry name" value="WRKY DNA-binding domain"/>
    <property type="match status" value="1"/>
</dbReference>
<dbReference type="SMART" id="SM00774">
    <property type="entry name" value="WRKY"/>
    <property type="match status" value="1"/>
</dbReference>
<proteinExistence type="inferred from homology"/>
<keyword evidence="2" id="KW-0805">Transcription regulation</keyword>
<keyword evidence="5" id="KW-0539">Nucleus</keyword>
<dbReference type="Proteomes" id="UP001454036">
    <property type="component" value="Unassembled WGS sequence"/>
</dbReference>
<keyword evidence="10" id="KW-1185">Reference proteome</keyword>
<dbReference type="PANTHER" id="PTHR32096:SF61">
    <property type="entry name" value="WRKY TRANSCRIPTION FACTOR 22"/>
    <property type="match status" value="1"/>
</dbReference>
<dbReference type="InterPro" id="IPR044810">
    <property type="entry name" value="WRKY_plant"/>
</dbReference>